<protein>
    <submittedName>
        <fullName evidence="1">Uncharacterized protein</fullName>
    </submittedName>
</protein>
<dbReference type="EMBL" id="JANAKD010000691">
    <property type="protein sequence ID" value="KAJ3490406.1"/>
    <property type="molecule type" value="Genomic_DNA"/>
</dbReference>
<accession>A0ACC1QUM6</accession>
<gene>
    <name evidence="1" type="ORF">NLG97_g5792</name>
</gene>
<organism evidence="1 2">
    <name type="scientific">Lecanicillium saksenae</name>
    <dbReference type="NCBI Taxonomy" id="468837"/>
    <lineage>
        <taxon>Eukaryota</taxon>
        <taxon>Fungi</taxon>
        <taxon>Dikarya</taxon>
        <taxon>Ascomycota</taxon>
        <taxon>Pezizomycotina</taxon>
        <taxon>Sordariomycetes</taxon>
        <taxon>Hypocreomycetidae</taxon>
        <taxon>Hypocreales</taxon>
        <taxon>Cordycipitaceae</taxon>
        <taxon>Lecanicillium</taxon>
    </lineage>
</organism>
<proteinExistence type="predicted"/>
<dbReference type="Proteomes" id="UP001148737">
    <property type="component" value="Unassembled WGS sequence"/>
</dbReference>
<evidence type="ECO:0000313" key="1">
    <source>
        <dbReference type="EMBL" id="KAJ3490406.1"/>
    </source>
</evidence>
<name>A0ACC1QUM6_9HYPO</name>
<keyword evidence="2" id="KW-1185">Reference proteome</keyword>
<sequence length="501" mass="54535">MDTPQGTPGAIRLVGASGKFNTSRHHLGLCRCVILTGRYSTSDKDVIDLFNGNDTVFANRLRAALAAVVNRHPMLRVGIANEGSADPEFIALRTINLQQVIDWRNHTAPYDDKVLIKSLEKDHDQLWSHVDSQPPWKIIVNQPPASQQSAGSCFVDISFAFHHAIGDAESALIFHRDLVQALNDDASHSTLAMDKKDVLSIKSAADLPGPLEEVVPLKTSWIYVLCVLAFMMWSKIAPAWLKADPAKGPWGGKQITFEPFETRLSILNIPNSTLSSTLKKCREKGTTLTPLLHALVLRSLSSRLHDNEANSFRASTPISLRYLTNTGFDRRNTMHCLVTSHEFHYKQHMVSSLRAASQDDADASIWSAATSLGQSLRSKVSSLPKNDQMGLLGFVSDWQQFWANKLGAYRNDSWSCSNVGSLKAADSGAQAEGGTWVVDRLVFTQGALPAGPTFQVNVVGVENKGITITFSSQGGIVDEALIQAVASDIEASLAGFASSGN</sequence>
<reference evidence="1" key="1">
    <citation type="submission" date="2022-07" db="EMBL/GenBank/DDBJ databases">
        <title>Genome Sequence of Lecanicillium saksenae.</title>
        <authorList>
            <person name="Buettner E."/>
        </authorList>
    </citation>
    <scope>NUCLEOTIDE SEQUENCE</scope>
    <source>
        <strain evidence="1">VT-O1</strain>
    </source>
</reference>
<comment type="caution">
    <text evidence="1">The sequence shown here is derived from an EMBL/GenBank/DDBJ whole genome shotgun (WGS) entry which is preliminary data.</text>
</comment>
<evidence type="ECO:0000313" key="2">
    <source>
        <dbReference type="Proteomes" id="UP001148737"/>
    </source>
</evidence>